<reference evidence="2" key="1">
    <citation type="submission" date="2022-08" db="EMBL/GenBank/DDBJ databases">
        <authorList>
            <consortium name="DOE Joint Genome Institute"/>
            <person name="Min B."/>
            <person name="Riley R."/>
            <person name="Sierra-Patev S."/>
            <person name="Naranjo-Ortiz M."/>
            <person name="Looney B."/>
            <person name="Konkel Z."/>
            <person name="Slot J.C."/>
            <person name="Sakamoto Y."/>
            <person name="Steenwyk J.L."/>
            <person name="Rokas A."/>
            <person name="Carro J."/>
            <person name="Camarero S."/>
            <person name="Ferreira P."/>
            <person name="Molpeceres G."/>
            <person name="Ruiz-Duenas F.J."/>
            <person name="Serrano A."/>
            <person name="Henrissat B."/>
            <person name="Drula E."/>
            <person name="Hughes K.W."/>
            <person name="Mata J.L."/>
            <person name="Ishikawa N.K."/>
            <person name="Vargas-Isla R."/>
            <person name="Ushijima S."/>
            <person name="Smith C.A."/>
            <person name="Ahrendt S."/>
            <person name="Andreopoulos W."/>
            <person name="He G."/>
            <person name="Labutti K."/>
            <person name="Lipzen A."/>
            <person name="Ng V."/>
            <person name="Sandor L."/>
            <person name="Barry K."/>
            <person name="Martinez A.T."/>
            <person name="Xiao Y."/>
            <person name="Gibbons J.G."/>
            <person name="Terashima K."/>
            <person name="Hibbett D.S."/>
            <person name="Grigoriev I.V."/>
        </authorList>
    </citation>
    <scope>NUCLEOTIDE SEQUENCE</scope>
    <source>
        <strain evidence="2">TFB10291</strain>
    </source>
</reference>
<accession>A0AA38L4N3</accession>
<organism evidence="2 3">
    <name type="scientific">Lentinula aff. detonsa</name>
    <dbReference type="NCBI Taxonomy" id="2804958"/>
    <lineage>
        <taxon>Eukaryota</taxon>
        <taxon>Fungi</taxon>
        <taxon>Dikarya</taxon>
        <taxon>Basidiomycota</taxon>
        <taxon>Agaricomycotina</taxon>
        <taxon>Agaricomycetes</taxon>
        <taxon>Agaricomycetidae</taxon>
        <taxon>Agaricales</taxon>
        <taxon>Marasmiineae</taxon>
        <taxon>Omphalotaceae</taxon>
        <taxon>Lentinula</taxon>
    </lineage>
</organism>
<feature type="compositionally biased region" description="Low complexity" evidence="1">
    <location>
        <begin position="1"/>
        <end position="45"/>
    </location>
</feature>
<dbReference type="EMBL" id="MU793331">
    <property type="protein sequence ID" value="KAJ3785797.1"/>
    <property type="molecule type" value="Genomic_DNA"/>
</dbReference>
<feature type="compositionally biased region" description="Low complexity" evidence="1">
    <location>
        <begin position="334"/>
        <end position="350"/>
    </location>
</feature>
<feature type="region of interest" description="Disordered" evidence="1">
    <location>
        <begin position="271"/>
        <end position="361"/>
    </location>
</feature>
<feature type="compositionally biased region" description="Polar residues" evidence="1">
    <location>
        <begin position="74"/>
        <end position="86"/>
    </location>
</feature>
<feature type="compositionally biased region" description="Acidic residues" evidence="1">
    <location>
        <begin position="351"/>
        <end position="361"/>
    </location>
</feature>
<feature type="compositionally biased region" description="Polar residues" evidence="1">
    <location>
        <begin position="323"/>
        <end position="333"/>
    </location>
</feature>
<proteinExistence type="predicted"/>
<feature type="compositionally biased region" description="Low complexity" evidence="1">
    <location>
        <begin position="63"/>
        <end position="73"/>
    </location>
</feature>
<sequence>MRRYASAGNLLSNSSSRPSSSNSGHQHSYSHPTPFSTTSITSSPYNSPPLSLPESSDVPAVITSTRSRASSSAGQMGNSRNRSRAGSTVLRNAVYIQALDSNEVERRLLTLSPISDREHSVNDHPYISASEKEEENPDFGQSKWSPASSVVDLRSSELKISTDSSSSFFSKILGSQAPPPTPSTPFSASRSGSYIGLADTGVHQSPTTEDAPKSYLSMNVSKRKSLISAFPVPPSLSQSDLQADNVSVPPVAPVRRPRLASFIARMTGNVTSQVPPVPLTLSSPSPTSPTNISSSSVPPSPTNLRTIQHRPVPLDLSLKPKNSPATDSVSMTGTSEPSTPAYSSSSLSEDSGSETETETEDDMDALLEHRGLLYPPPQAGRYLMSVETTFLLLLRVWKTMPRWLEAVMLKCMDSDYPKRHPLR</sequence>
<comment type="caution">
    <text evidence="2">The sequence shown here is derived from an EMBL/GenBank/DDBJ whole genome shotgun (WGS) entry which is preliminary data.</text>
</comment>
<protein>
    <submittedName>
        <fullName evidence="2">Uncharacterized protein</fullName>
    </submittedName>
</protein>
<keyword evidence="3" id="KW-1185">Reference proteome</keyword>
<dbReference type="Proteomes" id="UP001163798">
    <property type="component" value="Unassembled WGS sequence"/>
</dbReference>
<evidence type="ECO:0000313" key="3">
    <source>
        <dbReference type="Proteomes" id="UP001163798"/>
    </source>
</evidence>
<name>A0AA38L4N3_9AGAR</name>
<dbReference type="AlphaFoldDB" id="A0AA38L4N3"/>
<feature type="region of interest" description="Disordered" evidence="1">
    <location>
        <begin position="1"/>
        <end position="86"/>
    </location>
</feature>
<feature type="compositionally biased region" description="Low complexity" evidence="1">
    <location>
        <begin position="279"/>
        <end position="297"/>
    </location>
</feature>
<evidence type="ECO:0000256" key="1">
    <source>
        <dbReference type="SAM" id="MobiDB-lite"/>
    </source>
</evidence>
<gene>
    <name evidence="2" type="ORF">GGU10DRAFT_353716</name>
</gene>
<evidence type="ECO:0000313" key="2">
    <source>
        <dbReference type="EMBL" id="KAJ3785797.1"/>
    </source>
</evidence>